<evidence type="ECO:0000259" key="10">
    <source>
        <dbReference type="PROSITE" id="PS51837"/>
    </source>
</evidence>
<dbReference type="InterPro" id="IPR006629">
    <property type="entry name" value="LITAF"/>
</dbReference>
<evidence type="ECO:0000313" key="11">
    <source>
        <dbReference type="Proteomes" id="UP001652662"/>
    </source>
</evidence>
<feature type="transmembrane region" description="Helical" evidence="9">
    <location>
        <begin position="95"/>
        <end position="118"/>
    </location>
</feature>
<dbReference type="Proteomes" id="UP001652662">
    <property type="component" value="Chromosome 12"/>
</dbReference>
<protein>
    <submittedName>
        <fullName evidence="12">LITAF domain-containing protein isoform X1</fullName>
    </submittedName>
</protein>
<dbReference type="PANTHER" id="PTHR23292">
    <property type="entry name" value="LIPOPOLYSACCHARIDE-INDUCED TUMOR NECROSIS FACTOR-ALPHA FACTOR"/>
    <property type="match status" value="1"/>
</dbReference>
<evidence type="ECO:0000256" key="6">
    <source>
        <dbReference type="ARBA" id="ARBA00022833"/>
    </source>
</evidence>
<reference evidence="12" key="1">
    <citation type="submission" date="2025-08" db="UniProtKB">
        <authorList>
            <consortium name="RefSeq"/>
        </authorList>
    </citation>
    <scope>IDENTIFICATION</scope>
    <source>
        <tissue evidence="12">Blood</tissue>
    </source>
</reference>
<keyword evidence="11" id="KW-1185">Reference proteome</keyword>
<keyword evidence="5" id="KW-0479">Metal-binding</keyword>
<evidence type="ECO:0000256" key="1">
    <source>
        <dbReference type="ARBA" id="ARBA00004125"/>
    </source>
</evidence>
<accession>A0ABM4K3X8</accession>
<feature type="region of interest" description="Disordered" evidence="8">
    <location>
        <begin position="1"/>
        <end position="52"/>
    </location>
</feature>
<dbReference type="Pfam" id="PF10601">
    <property type="entry name" value="zf-LITAF-like"/>
    <property type="match status" value="1"/>
</dbReference>
<evidence type="ECO:0000256" key="4">
    <source>
        <dbReference type="ARBA" id="ARBA00005975"/>
    </source>
</evidence>
<keyword evidence="7 9" id="KW-0472">Membrane</keyword>
<comment type="subcellular location">
    <subcellularLocation>
        <location evidence="1">Endosome membrane</location>
        <topology evidence="1">Peripheral membrane protein</topology>
        <orientation evidence="1">Cytoplasmic side</orientation>
    </subcellularLocation>
    <subcellularLocation>
        <location evidence="2">Late endosome membrane</location>
    </subcellularLocation>
    <subcellularLocation>
        <location evidence="3">Lysosome membrane</location>
        <topology evidence="3">Peripheral membrane protein</topology>
        <orientation evidence="3">Cytoplasmic side</orientation>
    </subcellularLocation>
</comment>
<evidence type="ECO:0000256" key="7">
    <source>
        <dbReference type="ARBA" id="ARBA00023136"/>
    </source>
</evidence>
<feature type="domain" description="LITAF" evidence="10">
    <location>
        <begin position="57"/>
        <end position="142"/>
    </location>
</feature>
<dbReference type="PANTHER" id="PTHR23292:SF27">
    <property type="entry name" value="LITAF DOMAIN-CONTAINING PROTEIN"/>
    <property type="match status" value="1"/>
</dbReference>
<gene>
    <name evidence="12" type="primary">LITAFD</name>
</gene>
<feature type="compositionally biased region" description="Basic and acidic residues" evidence="8">
    <location>
        <begin position="7"/>
        <end position="19"/>
    </location>
</feature>
<dbReference type="GeneID" id="139074783"/>
<dbReference type="PROSITE" id="PS51837">
    <property type="entry name" value="LITAF"/>
    <property type="match status" value="1"/>
</dbReference>
<comment type="similarity">
    <text evidence="4">Belongs to the CDIP1/LITAF family.</text>
</comment>
<dbReference type="InterPro" id="IPR037519">
    <property type="entry name" value="LITAF_fam"/>
</dbReference>
<name>A0ABM4K3X8_EQUPR</name>
<evidence type="ECO:0000256" key="2">
    <source>
        <dbReference type="ARBA" id="ARBA00004414"/>
    </source>
</evidence>
<dbReference type="RefSeq" id="XP_070422908.1">
    <property type="nucleotide sequence ID" value="XM_070566807.1"/>
</dbReference>
<dbReference type="SMART" id="SM00714">
    <property type="entry name" value="LITAF"/>
    <property type="match status" value="1"/>
</dbReference>
<sequence length="143" mass="15842">MEPSPGIEKKSRIKTHDSLTSEPPPPPPPPPPPCPRPPETQASVPEYPQGPHVVHTAPPALFTNMTTMQSAMPIQFSCPYCGNYIITVTRPVPGVLTWLLCTGLCLFGCFLGCCFFPFCVDSLMDVMHTCPVCQHQLFRYQRL</sequence>
<evidence type="ECO:0000256" key="3">
    <source>
        <dbReference type="ARBA" id="ARBA00004630"/>
    </source>
</evidence>
<organism evidence="11 12">
    <name type="scientific">Equus przewalskii</name>
    <name type="common">Przewalski's horse</name>
    <name type="synonym">Equus caballus przewalskii</name>
    <dbReference type="NCBI Taxonomy" id="9798"/>
    <lineage>
        <taxon>Eukaryota</taxon>
        <taxon>Metazoa</taxon>
        <taxon>Chordata</taxon>
        <taxon>Craniata</taxon>
        <taxon>Vertebrata</taxon>
        <taxon>Euteleostomi</taxon>
        <taxon>Mammalia</taxon>
        <taxon>Eutheria</taxon>
        <taxon>Laurasiatheria</taxon>
        <taxon>Perissodactyla</taxon>
        <taxon>Equidae</taxon>
        <taxon>Equus</taxon>
    </lineage>
</organism>
<feature type="compositionally biased region" description="Pro residues" evidence="8">
    <location>
        <begin position="22"/>
        <end position="38"/>
    </location>
</feature>
<evidence type="ECO:0000256" key="8">
    <source>
        <dbReference type="SAM" id="MobiDB-lite"/>
    </source>
</evidence>
<evidence type="ECO:0000256" key="9">
    <source>
        <dbReference type="SAM" id="Phobius"/>
    </source>
</evidence>
<keyword evidence="9" id="KW-0812">Transmembrane</keyword>
<keyword evidence="6" id="KW-0862">Zinc</keyword>
<evidence type="ECO:0000256" key="5">
    <source>
        <dbReference type="ARBA" id="ARBA00022723"/>
    </source>
</evidence>
<keyword evidence="9" id="KW-1133">Transmembrane helix</keyword>
<proteinExistence type="inferred from homology"/>
<evidence type="ECO:0000313" key="12">
    <source>
        <dbReference type="RefSeq" id="XP_070422908.1"/>
    </source>
</evidence>